<protein>
    <recommendedName>
        <fullName evidence="2">Conserved oligomeric Golgi complex subunit 5</fullName>
    </recommendedName>
</protein>
<comment type="caution">
    <text evidence="7">The sequence shown here is derived from an EMBL/GenBank/DDBJ whole genome shotgun (WGS) entry which is preliminary data.</text>
</comment>
<dbReference type="Proteomes" id="UP001431783">
    <property type="component" value="Unassembled WGS sequence"/>
</dbReference>
<dbReference type="GO" id="GO:0006891">
    <property type="term" value="P:intra-Golgi vesicle-mediated transport"/>
    <property type="evidence" value="ECO:0007669"/>
    <property type="project" value="InterPro"/>
</dbReference>
<reference evidence="7 8" key="1">
    <citation type="submission" date="2023-03" db="EMBL/GenBank/DDBJ databases">
        <title>Genome insight into feeding habits of ladybird beetles.</title>
        <authorList>
            <person name="Li H.-S."/>
            <person name="Huang Y.-H."/>
            <person name="Pang H."/>
        </authorList>
    </citation>
    <scope>NUCLEOTIDE SEQUENCE [LARGE SCALE GENOMIC DNA]</scope>
    <source>
        <strain evidence="7">SYSU_2023b</strain>
        <tissue evidence="7">Whole body</tissue>
    </source>
</reference>
<dbReference type="GO" id="GO:0000139">
    <property type="term" value="C:Golgi membrane"/>
    <property type="evidence" value="ECO:0007669"/>
    <property type="project" value="UniProtKB-SubCell"/>
</dbReference>
<comment type="subcellular location">
    <subcellularLocation>
        <location evidence="1">Golgi apparatus membrane</location>
        <topology evidence="1">Peripheral membrane protein</topology>
    </subcellularLocation>
</comment>
<dbReference type="InterPro" id="IPR019465">
    <property type="entry name" value="Cog5"/>
</dbReference>
<feature type="domain" description="Conserved oligomeric Golgi complex subunit 5 N-terminal" evidence="5">
    <location>
        <begin position="26"/>
        <end position="137"/>
    </location>
</feature>
<keyword evidence="3" id="KW-0333">Golgi apparatus</keyword>
<evidence type="ECO:0000313" key="8">
    <source>
        <dbReference type="Proteomes" id="UP001431783"/>
    </source>
</evidence>
<evidence type="ECO:0000256" key="1">
    <source>
        <dbReference type="ARBA" id="ARBA00004395"/>
    </source>
</evidence>
<dbReference type="InterPro" id="IPR049176">
    <property type="entry name" value="COG5_N"/>
</dbReference>
<evidence type="ECO:0000313" key="7">
    <source>
        <dbReference type="EMBL" id="KAK9869807.1"/>
    </source>
</evidence>
<gene>
    <name evidence="7" type="ORF">WA026_003539</name>
</gene>
<dbReference type="PANTHER" id="PTHR13228">
    <property type="entry name" value="CONSERVED OLIGOMERIC GOLGI COMPLEX COMPONENT 5"/>
    <property type="match status" value="1"/>
</dbReference>
<dbReference type="Pfam" id="PF10392">
    <property type="entry name" value="COG5_N"/>
    <property type="match status" value="1"/>
</dbReference>
<name>A0AAW1TP39_9CUCU</name>
<feature type="domain" description="Conserved oligomeric Golgi complex subunit 5 helical" evidence="6">
    <location>
        <begin position="162"/>
        <end position="341"/>
    </location>
</feature>
<evidence type="ECO:0000259" key="5">
    <source>
        <dbReference type="Pfam" id="PF10392"/>
    </source>
</evidence>
<sequence length="746" mass="84859">MESEIDCIKQIQNDEFYKRFLDKSATSSELYKNMAISEQVKKLGQGIDLITKELQKCVLERHEDLLKQANHASKLENILSVMKTHVFNLVANAEKLKAQISLPYEALEKHTKVLARLHLASHILRQVSRIQQLSKRLGTTNEPSQKALILQELEQLTSDEDLKDIDAVTTELRNIRSQHQKVFQLATTSMNQGIINENIAQTASALQIFINLGSVNKILDNFMDSSLLECKQSIECAFEIATSNKFKSNTGRVSLTTSQGFRNKIWTELEKAFSEDIHQQCRRVKFLQTTLINMNFHGAEIDIAEKFWESLGIIIKTQIENAHSSIQQMLEEDYPKLLRCYFDISKKLNYEHFSLNHTVLDKFETAYLSKSLTALLEPTQAMFASESCVPSHDDIDKIVRIISSNLSVALIEENLCDKISRNISKCIKMFAVKTEQQLDTSPESAQVIGGTANVGQQKNVHLANRLHYFQTQIHRILFNMKESLLNAKIEFMTDALNSLDILSGAIIQPLVVSINSTIETIIVTIHLETDWTRLQVPNNKHVSSSPYMKELTQFISRAFNTYLSHFENKDVLLAKCSEIAVRCIELFIRHTILLRPNSPISQGGRQRLKADYTHLETSLKVLCPNISDLGKPYKLLKSMSSLIIMSPEEIINSYSEGSIVPPSHILLLLFSFAGAELASPHQNTGWSVQKLSIWLDEHQSEFEKLDLIAGALQRYESLIRQKNCANYDLVYPLMSQFLEKVINNNK</sequence>
<keyword evidence="8" id="KW-1185">Reference proteome</keyword>
<dbReference type="AlphaFoldDB" id="A0AAW1TP39"/>
<accession>A0AAW1TP39</accession>
<dbReference type="InterPro" id="IPR048485">
    <property type="entry name" value="COG5_helical"/>
</dbReference>
<dbReference type="GO" id="GO:0017119">
    <property type="term" value="C:Golgi transport complex"/>
    <property type="evidence" value="ECO:0007669"/>
    <property type="project" value="InterPro"/>
</dbReference>
<organism evidence="7 8">
    <name type="scientific">Henosepilachna vigintioctopunctata</name>
    <dbReference type="NCBI Taxonomy" id="420089"/>
    <lineage>
        <taxon>Eukaryota</taxon>
        <taxon>Metazoa</taxon>
        <taxon>Ecdysozoa</taxon>
        <taxon>Arthropoda</taxon>
        <taxon>Hexapoda</taxon>
        <taxon>Insecta</taxon>
        <taxon>Pterygota</taxon>
        <taxon>Neoptera</taxon>
        <taxon>Endopterygota</taxon>
        <taxon>Coleoptera</taxon>
        <taxon>Polyphaga</taxon>
        <taxon>Cucujiformia</taxon>
        <taxon>Coccinelloidea</taxon>
        <taxon>Coccinellidae</taxon>
        <taxon>Epilachninae</taxon>
        <taxon>Epilachnini</taxon>
        <taxon>Henosepilachna</taxon>
    </lineage>
</organism>
<evidence type="ECO:0000256" key="4">
    <source>
        <dbReference type="ARBA" id="ARBA00023136"/>
    </source>
</evidence>
<dbReference type="Pfam" id="PF20649">
    <property type="entry name" value="COG5_C"/>
    <property type="match status" value="1"/>
</dbReference>
<proteinExistence type="predicted"/>
<evidence type="ECO:0000256" key="2">
    <source>
        <dbReference type="ARBA" id="ARBA00020974"/>
    </source>
</evidence>
<dbReference type="PANTHER" id="PTHR13228:SF3">
    <property type="entry name" value="CONSERVED OLIGOMERIC GOLGI COMPLEX SUBUNIT 5"/>
    <property type="match status" value="1"/>
</dbReference>
<evidence type="ECO:0000256" key="3">
    <source>
        <dbReference type="ARBA" id="ARBA00023034"/>
    </source>
</evidence>
<dbReference type="EMBL" id="JARQZJ010000001">
    <property type="protein sequence ID" value="KAK9869807.1"/>
    <property type="molecule type" value="Genomic_DNA"/>
</dbReference>
<keyword evidence="4" id="KW-0472">Membrane</keyword>
<evidence type="ECO:0000259" key="6">
    <source>
        <dbReference type="Pfam" id="PF20649"/>
    </source>
</evidence>